<protein>
    <submittedName>
        <fullName evidence="1">Uncharacterized protein</fullName>
    </submittedName>
</protein>
<evidence type="ECO:0000313" key="1">
    <source>
        <dbReference type="EMBL" id="KAF4632500.1"/>
    </source>
</evidence>
<dbReference type="AlphaFoldDB" id="A0A8H4RPB3"/>
<dbReference type="Proteomes" id="UP000566819">
    <property type="component" value="Unassembled WGS sequence"/>
</dbReference>
<keyword evidence="2" id="KW-1185">Reference proteome</keyword>
<dbReference type="Gene3D" id="1.20.1050.130">
    <property type="match status" value="1"/>
</dbReference>
<comment type="caution">
    <text evidence="1">The sequence shown here is derived from an EMBL/GenBank/DDBJ whole genome shotgun (WGS) entry which is preliminary data.</text>
</comment>
<dbReference type="EMBL" id="JAAMPI010000342">
    <property type="protein sequence ID" value="KAF4632500.1"/>
    <property type="molecule type" value="Genomic_DNA"/>
</dbReference>
<organism evidence="1 2">
    <name type="scientific">Cudoniella acicularis</name>
    <dbReference type="NCBI Taxonomy" id="354080"/>
    <lineage>
        <taxon>Eukaryota</taxon>
        <taxon>Fungi</taxon>
        <taxon>Dikarya</taxon>
        <taxon>Ascomycota</taxon>
        <taxon>Pezizomycotina</taxon>
        <taxon>Leotiomycetes</taxon>
        <taxon>Helotiales</taxon>
        <taxon>Tricladiaceae</taxon>
        <taxon>Cudoniella</taxon>
    </lineage>
</organism>
<proteinExistence type="predicted"/>
<evidence type="ECO:0000313" key="2">
    <source>
        <dbReference type="Proteomes" id="UP000566819"/>
    </source>
</evidence>
<sequence>MPHTLTYGMESATNSAIGGVSTIHYFDFQSRSRDQVVRLLIIDVGTVYKDIRYSFEEWPQYKRSGLI</sequence>
<gene>
    <name evidence="1" type="ORF">G7Y89_g5623</name>
</gene>
<accession>A0A8H4RPB3</accession>
<reference evidence="1 2" key="1">
    <citation type="submission" date="2020-03" db="EMBL/GenBank/DDBJ databases">
        <title>Draft Genome Sequence of Cudoniella acicularis.</title>
        <authorList>
            <person name="Buettner E."/>
            <person name="Kellner H."/>
        </authorList>
    </citation>
    <scope>NUCLEOTIDE SEQUENCE [LARGE SCALE GENOMIC DNA]</scope>
    <source>
        <strain evidence="1 2">DSM 108380</strain>
    </source>
</reference>
<dbReference type="OrthoDB" id="414243at2759"/>
<name>A0A8H4RPB3_9HELO</name>